<protein>
    <submittedName>
        <fullName evidence="1">Uncharacterized protein</fullName>
    </submittedName>
</protein>
<reference evidence="1" key="1">
    <citation type="journal article" date="2015" name="Nature">
        <title>Complex archaea that bridge the gap between prokaryotes and eukaryotes.</title>
        <authorList>
            <person name="Spang A."/>
            <person name="Saw J.H."/>
            <person name="Jorgensen S.L."/>
            <person name="Zaremba-Niedzwiedzka K."/>
            <person name="Martijn J."/>
            <person name="Lind A.E."/>
            <person name="van Eijk R."/>
            <person name="Schleper C."/>
            <person name="Guy L."/>
            <person name="Ettema T.J."/>
        </authorList>
    </citation>
    <scope>NUCLEOTIDE SEQUENCE</scope>
</reference>
<accession>A0A0F8X7E5</accession>
<dbReference type="EMBL" id="LAZR01060888">
    <property type="protein sequence ID" value="KKK64738.1"/>
    <property type="molecule type" value="Genomic_DNA"/>
</dbReference>
<name>A0A0F8X7E5_9ZZZZ</name>
<comment type="caution">
    <text evidence="1">The sequence shown here is derived from an EMBL/GenBank/DDBJ whole genome shotgun (WGS) entry which is preliminary data.</text>
</comment>
<proteinExistence type="predicted"/>
<gene>
    <name evidence="1" type="ORF">LCGC14_2981160</name>
</gene>
<evidence type="ECO:0000313" key="1">
    <source>
        <dbReference type="EMBL" id="KKK64738.1"/>
    </source>
</evidence>
<organism evidence="1">
    <name type="scientific">marine sediment metagenome</name>
    <dbReference type="NCBI Taxonomy" id="412755"/>
    <lineage>
        <taxon>unclassified sequences</taxon>
        <taxon>metagenomes</taxon>
        <taxon>ecological metagenomes</taxon>
    </lineage>
</organism>
<dbReference type="AlphaFoldDB" id="A0A0F8X7E5"/>
<feature type="non-terminal residue" evidence="1">
    <location>
        <position position="1"/>
    </location>
</feature>
<sequence>QDMNTNFTFGNVAGATIENLAAKPTIAVEAEFLRNPVTKNANGRIVYVKSTPGTHIEFGPSRHKVWFVDGYIQYTNISKFDDATIMAIFAEMERVMNVNNGGNNTYTRTFVTSEGYDRNPVDGQYNFTVEVMEIGVSSYT</sequence>